<dbReference type="AlphaFoldDB" id="A0A9X3CTT5"/>
<dbReference type="InterPro" id="IPR039329">
    <property type="entry name" value="SIAE"/>
</dbReference>
<dbReference type="Pfam" id="PF03629">
    <property type="entry name" value="SASA"/>
    <property type="match status" value="1"/>
</dbReference>
<proteinExistence type="predicted"/>
<protein>
    <submittedName>
        <fullName evidence="3">Sialate O-acetylesterase</fullName>
    </submittedName>
</protein>
<accession>A0A9X3CTT5</accession>
<evidence type="ECO:0000313" key="4">
    <source>
        <dbReference type="Proteomes" id="UP001148482"/>
    </source>
</evidence>
<dbReference type="GO" id="GO:0001681">
    <property type="term" value="F:sialate O-acetylesterase activity"/>
    <property type="evidence" value="ECO:0007669"/>
    <property type="project" value="InterPro"/>
</dbReference>
<dbReference type="Gene3D" id="3.40.50.1110">
    <property type="entry name" value="SGNH hydrolase"/>
    <property type="match status" value="1"/>
</dbReference>
<evidence type="ECO:0000313" key="3">
    <source>
        <dbReference type="EMBL" id="MCX2836593.1"/>
    </source>
</evidence>
<dbReference type="PANTHER" id="PTHR22901">
    <property type="entry name" value="SIALATE O-ACETYLESTERASE"/>
    <property type="match status" value="1"/>
</dbReference>
<dbReference type="Proteomes" id="UP001148482">
    <property type="component" value="Unassembled WGS sequence"/>
</dbReference>
<dbReference type="InterPro" id="IPR036514">
    <property type="entry name" value="SGNH_hydro_sf"/>
</dbReference>
<dbReference type="SUPFAM" id="SSF52266">
    <property type="entry name" value="SGNH hydrolase"/>
    <property type="match status" value="1"/>
</dbReference>
<feature type="domain" description="Sialate O-acetylesterase" evidence="2">
    <location>
        <begin position="105"/>
        <end position="336"/>
    </location>
</feature>
<sequence length="459" mass="51340">MRILILLIAIFFMAPVDAFSNISLPSVFSDNMVLQRNSDVKIWGWAKPGEVVKISTTWGNDTFQTRVGKNGKWEIMLPTPNIRGPQQVSIIGYNTVVLKNVLLGEVWLVSGQSNMEWTAAAGIDNAEAAIADAENDQIRFFTVLNRTASCPQQDLDGSWVASKPETMKHFSAVAYFFGKKINKELGVPVGLINSSWGGTPAEVWMPSEVIENSKELTEAAKMLPKTEWGPRDPGLLYNAMIAPLVPFELAGVLWYQGESNTDNANHYEQIFSALINSWRQKWHKELPFFYAQIAPYEYGDNFSGVKVRDAQRRVLKMPKTGMVMTSDIGDIKDIHPRNKEDVGLRFAALALNDVYGRETAAHAPLVSEIKKNKNKLQITFSNAEKLSLDKENPATQFEVAGKDGNFKPVKFSIKNNTIELNVREIKDPVEIRYSWRNTGTSNIFNEAGLPASSFAEEIE</sequence>
<gene>
    <name evidence="3" type="ORF">OQ279_00395</name>
</gene>
<evidence type="ECO:0000259" key="2">
    <source>
        <dbReference type="Pfam" id="PF03629"/>
    </source>
</evidence>
<name>A0A9X3CTT5_9FLAO</name>
<organism evidence="3 4">
    <name type="scientific">Salinimicrobium profundisediminis</name>
    <dbReference type="NCBI Taxonomy" id="2994553"/>
    <lineage>
        <taxon>Bacteria</taxon>
        <taxon>Pseudomonadati</taxon>
        <taxon>Bacteroidota</taxon>
        <taxon>Flavobacteriia</taxon>
        <taxon>Flavobacteriales</taxon>
        <taxon>Flavobacteriaceae</taxon>
        <taxon>Salinimicrobium</taxon>
    </lineage>
</organism>
<dbReference type="RefSeq" id="WP_266067769.1">
    <property type="nucleotide sequence ID" value="NZ_JAPJDA010000001.1"/>
</dbReference>
<dbReference type="InterPro" id="IPR005181">
    <property type="entry name" value="SASA"/>
</dbReference>
<dbReference type="EMBL" id="JAPJDA010000001">
    <property type="protein sequence ID" value="MCX2836593.1"/>
    <property type="molecule type" value="Genomic_DNA"/>
</dbReference>
<dbReference type="PANTHER" id="PTHR22901:SF0">
    <property type="entry name" value="SIALATE O-ACETYLESTERASE"/>
    <property type="match status" value="1"/>
</dbReference>
<evidence type="ECO:0000256" key="1">
    <source>
        <dbReference type="ARBA" id="ARBA00022801"/>
    </source>
</evidence>
<keyword evidence="1" id="KW-0378">Hydrolase</keyword>
<keyword evidence="4" id="KW-1185">Reference proteome</keyword>
<comment type="caution">
    <text evidence="3">The sequence shown here is derived from an EMBL/GenBank/DDBJ whole genome shotgun (WGS) entry which is preliminary data.</text>
</comment>
<reference evidence="3" key="1">
    <citation type="submission" date="2022-11" db="EMBL/GenBank/DDBJ databases">
        <title>Salinimicrobium profundisediminis sp. nov., isolated from deep-sea sediment of the Mariana Trench.</title>
        <authorList>
            <person name="Fu H."/>
        </authorList>
    </citation>
    <scope>NUCLEOTIDE SEQUENCE</scope>
    <source>
        <strain evidence="3">MT39</strain>
    </source>
</reference>
<dbReference type="GO" id="GO:0005975">
    <property type="term" value="P:carbohydrate metabolic process"/>
    <property type="evidence" value="ECO:0007669"/>
    <property type="project" value="TreeGrafter"/>
</dbReference>